<dbReference type="GO" id="GO:0070677">
    <property type="term" value="F:rRNA (cytosine-2'-O-)-methyltransferase activity"/>
    <property type="evidence" value="ECO:0007669"/>
    <property type="project" value="UniProtKB-UniRule"/>
</dbReference>
<evidence type="ECO:0000256" key="6">
    <source>
        <dbReference type="HAMAP-Rule" id="MF_01877"/>
    </source>
</evidence>
<evidence type="ECO:0000256" key="4">
    <source>
        <dbReference type="ARBA" id="ARBA00022679"/>
    </source>
</evidence>
<dbReference type="CDD" id="cd11648">
    <property type="entry name" value="RsmI"/>
    <property type="match status" value="1"/>
</dbReference>
<evidence type="ECO:0000259" key="7">
    <source>
        <dbReference type="Pfam" id="PF00590"/>
    </source>
</evidence>
<comment type="function">
    <text evidence="6">Catalyzes the 2'-O-methylation of the ribose of cytidine 1402 (C1402) in 16S rRNA.</text>
</comment>
<dbReference type="PANTHER" id="PTHR46111:SF1">
    <property type="entry name" value="RIBOSOMAL RNA SMALL SUBUNIT METHYLTRANSFERASE I"/>
    <property type="match status" value="1"/>
</dbReference>
<dbReference type="Proteomes" id="UP000241762">
    <property type="component" value="Chromosome"/>
</dbReference>
<dbReference type="Gene3D" id="3.40.1010.10">
    <property type="entry name" value="Cobalt-precorrin-4 Transmethylase, Domain 1"/>
    <property type="match status" value="1"/>
</dbReference>
<dbReference type="AlphaFoldDB" id="A0A2P1P8K8"/>
<proteinExistence type="inferred from homology"/>
<keyword evidence="2 6" id="KW-0698">rRNA processing</keyword>
<feature type="domain" description="Tetrapyrrole methylase" evidence="7">
    <location>
        <begin position="5"/>
        <end position="202"/>
    </location>
</feature>
<dbReference type="HAMAP" id="MF_01877">
    <property type="entry name" value="16SrRNA_methyltr_I"/>
    <property type="match status" value="1"/>
</dbReference>
<comment type="subcellular location">
    <subcellularLocation>
        <location evidence="6">Cytoplasm</location>
    </subcellularLocation>
</comment>
<dbReference type="NCBIfam" id="TIGR00096">
    <property type="entry name" value="16S rRNA (cytidine(1402)-2'-O)-methyltransferase"/>
    <property type="match status" value="1"/>
</dbReference>
<dbReference type="InterPro" id="IPR000878">
    <property type="entry name" value="4pyrrol_Mease"/>
</dbReference>
<evidence type="ECO:0000313" key="8">
    <source>
        <dbReference type="EMBL" id="AVP87594.1"/>
    </source>
</evidence>
<dbReference type="PIRSF" id="PIRSF005917">
    <property type="entry name" value="MTase_YraL"/>
    <property type="match status" value="1"/>
</dbReference>
<dbReference type="InterPro" id="IPR035996">
    <property type="entry name" value="4pyrrol_Methylase_sf"/>
</dbReference>
<evidence type="ECO:0000256" key="3">
    <source>
        <dbReference type="ARBA" id="ARBA00022603"/>
    </source>
</evidence>
<organism evidence="8 9">
    <name type="scientific">Candidatus Phycorickettsia trachydisci</name>
    <dbReference type="NCBI Taxonomy" id="2115978"/>
    <lineage>
        <taxon>Bacteria</taxon>
        <taxon>Pseudomonadati</taxon>
        <taxon>Pseudomonadota</taxon>
        <taxon>Alphaproteobacteria</taxon>
        <taxon>Rickettsiales</taxon>
        <taxon>Rickettsiaceae</taxon>
        <taxon>Candidatus Phycorickettsia</taxon>
    </lineage>
</organism>
<evidence type="ECO:0000256" key="1">
    <source>
        <dbReference type="ARBA" id="ARBA00022490"/>
    </source>
</evidence>
<dbReference type="InterPro" id="IPR014777">
    <property type="entry name" value="4pyrrole_Mease_sub1"/>
</dbReference>
<sequence length="271" mass="29894">MKAGLYIVPTPIGNMDDITIRAINTLKGSDLILCEDTRVTKPLLQKYNIITKLSVYNDYSDNSVRLKILEQIKNGNVISLVSDAGTPLIADPGYKLVDFLYSEGIYVDALPGACSVISALCLSGMPTDQFMFLGFMPRKFVAQEKLLKEISTSPATCIFFESPKRVIDTLNVINKVLGARICAIVREISKIYQEVLKGTCLELIGRLENKEIKGEVVLLIQSAEVKISEHSILNGLKLLISNGVSKSKSAEIIATLFNLSKNKIYILTKDM</sequence>
<name>A0A2P1P8K8_9RICK</name>
<keyword evidence="5 6" id="KW-0949">S-adenosyl-L-methionine</keyword>
<dbReference type="OrthoDB" id="9809084at2"/>
<accession>A0A2P1P8K8</accession>
<dbReference type="PANTHER" id="PTHR46111">
    <property type="entry name" value="RIBOSOMAL RNA SMALL SUBUNIT METHYLTRANSFERASE I"/>
    <property type="match status" value="1"/>
</dbReference>
<dbReference type="Gene3D" id="3.30.950.10">
    <property type="entry name" value="Methyltransferase, Cobalt-precorrin-4 Transmethylase, Domain 2"/>
    <property type="match status" value="1"/>
</dbReference>
<gene>
    <name evidence="6" type="primary">rsmI</name>
    <name evidence="8" type="ORF">phytr_6530</name>
</gene>
<dbReference type="SUPFAM" id="SSF53790">
    <property type="entry name" value="Tetrapyrrole methylase"/>
    <property type="match status" value="1"/>
</dbReference>
<dbReference type="RefSeq" id="WP_106874450.1">
    <property type="nucleotide sequence ID" value="NZ_CP027845.1"/>
</dbReference>
<protein>
    <recommendedName>
        <fullName evidence="6">Ribosomal RNA small subunit methyltransferase I</fullName>
        <ecNumber evidence="6">2.1.1.198</ecNumber>
    </recommendedName>
    <alternativeName>
        <fullName evidence="6">16S rRNA 2'-O-ribose C1402 methyltransferase</fullName>
    </alternativeName>
    <alternativeName>
        <fullName evidence="6">rRNA (cytidine-2'-O-)-methyltransferase RsmI</fullName>
    </alternativeName>
</protein>
<dbReference type="EC" id="2.1.1.198" evidence="6"/>
<reference evidence="8 9" key="1">
    <citation type="submission" date="2018-03" db="EMBL/GenBank/DDBJ databases">
        <title>A gene transfer event suggests a long-term partnership between eustigmatophyte algae and a novel lineage of endosymbiotic bacteria.</title>
        <authorList>
            <person name="Yurchenko T."/>
            <person name="Sevcikova T."/>
            <person name="Pribyl P."/>
            <person name="El Karkouri K."/>
            <person name="Klimes V."/>
            <person name="Amaral R."/>
            <person name="Zbrankova V."/>
            <person name="Kim E."/>
            <person name="Raoult D."/>
            <person name="Santos L.M.A."/>
            <person name="Elias M."/>
        </authorList>
    </citation>
    <scope>NUCLEOTIDE SEQUENCE [LARGE SCALE GENOMIC DNA]</scope>
    <source>
        <strain evidence="8">CCALA 838</strain>
    </source>
</reference>
<keyword evidence="9" id="KW-1185">Reference proteome</keyword>
<dbReference type="InterPro" id="IPR014776">
    <property type="entry name" value="4pyrrole_Mease_sub2"/>
</dbReference>
<comment type="catalytic activity">
    <reaction evidence="6">
        <text>cytidine(1402) in 16S rRNA + S-adenosyl-L-methionine = 2'-O-methylcytidine(1402) in 16S rRNA + S-adenosyl-L-homocysteine + H(+)</text>
        <dbReference type="Rhea" id="RHEA:42924"/>
        <dbReference type="Rhea" id="RHEA-COMP:10285"/>
        <dbReference type="Rhea" id="RHEA-COMP:10286"/>
        <dbReference type="ChEBI" id="CHEBI:15378"/>
        <dbReference type="ChEBI" id="CHEBI:57856"/>
        <dbReference type="ChEBI" id="CHEBI:59789"/>
        <dbReference type="ChEBI" id="CHEBI:74495"/>
        <dbReference type="ChEBI" id="CHEBI:82748"/>
        <dbReference type="EC" id="2.1.1.198"/>
    </reaction>
</comment>
<evidence type="ECO:0000313" key="9">
    <source>
        <dbReference type="Proteomes" id="UP000241762"/>
    </source>
</evidence>
<dbReference type="Pfam" id="PF00590">
    <property type="entry name" value="TP_methylase"/>
    <property type="match status" value="1"/>
</dbReference>
<dbReference type="FunFam" id="3.40.1010.10:FF:000007">
    <property type="entry name" value="Ribosomal RNA small subunit methyltransferase I"/>
    <property type="match status" value="1"/>
</dbReference>
<dbReference type="FunFam" id="3.30.950.10:FF:000002">
    <property type="entry name" value="Ribosomal RNA small subunit methyltransferase I"/>
    <property type="match status" value="1"/>
</dbReference>
<dbReference type="GO" id="GO:0005737">
    <property type="term" value="C:cytoplasm"/>
    <property type="evidence" value="ECO:0007669"/>
    <property type="project" value="UniProtKB-SubCell"/>
</dbReference>
<comment type="similarity">
    <text evidence="6">Belongs to the methyltransferase superfamily. RsmI family.</text>
</comment>
<evidence type="ECO:0000256" key="5">
    <source>
        <dbReference type="ARBA" id="ARBA00022691"/>
    </source>
</evidence>
<keyword evidence="4 6" id="KW-0808">Transferase</keyword>
<dbReference type="KEGG" id="ptc:phytr_6530"/>
<dbReference type="EMBL" id="CP027845">
    <property type="protein sequence ID" value="AVP87594.1"/>
    <property type="molecule type" value="Genomic_DNA"/>
</dbReference>
<keyword evidence="1 6" id="KW-0963">Cytoplasm</keyword>
<dbReference type="InterPro" id="IPR008189">
    <property type="entry name" value="rRNA_ssu_MeTfrase_I"/>
</dbReference>
<evidence type="ECO:0000256" key="2">
    <source>
        <dbReference type="ARBA" id="ARBA00022552"/>
    </source>
</evidence>
<keyword evidence="3 6" id="KW-0489">Methyltransferase</keyword>